<dbReference type="STRING" id="279824.SAMN03080617_03406"/>
<name>A0A1G5Z8M9_9BACT</name>
<dbReference type="InterPro" id="IPR002035">
    <property type="entry name" value="VWF_A"/>
</dbReference>
<evidence type="ECO:0000256" key="1">
    <source>
        <dbReference type="ARBA" id="ARBA00022475"/>
    </source>
</evidence>
<organism evidence="7 8">
    <name type="scientific">Algoriphagus alkaliphilus</name>
    <dbReference type="NCBI Taxonomy" id="279824"/>
    <lineage>
        <taxon>Bacteria</taxon>
        <taxon>Pseudomonadati</taxon>
        <taxon>Bacteroidota</taxon>
        <taxon>Cytophagia</taxon>
        <taxon>Cytophagales</taxon>
        <taxon>Cyclobacteriaceae</taxon>
        <taxon>Algoriphagus</taxon>
    </lineage>
</organism>
<dbReference type="Proteomes" id="UP000198756">
    <property type="component" value="Unassembled WGS sequence"/>
</dbReference>
<dbReference type="EMBL" id="FMXE01000029">
    <property type="protein sequence ID" value="SDA91379.1"/>
    <property type="molecule type" value="Genomic_DNA"/>
</dbReference>
<evidence type="ECO:0000256" key="4">
    <source>
        <dbReference type="ARBA" id="ARBA00023136"/>
    </source>
</evidence>
<gene>
    <name evidence="7" type="ORF">SAMN03080617_03406</name>
</gene>
<keyword evidence="1" id="KW-1003">Cell membrane</keyword>
<dbReference type="Gene3D" id="3.40.50.410">
    <property type="entry name" value="von Willebrand factor, type A domain"/>
    <property type="match status" value="1"/>
</dbReference>
<keyword evidence="8" id="KW-1185">Reference proteome</keyword>
<dbReference type="AlphaFoldDB" id="A0A1G5Z8M9"/>
<evidence type="ECO:0000256" key="3">
    <source>
        <dbReference type="ARBA" id="ARBA00022989"/>
    </source>
</evidence>
<dbReference type="PANTHER" id="PTHR22550:SF5">
    <property type="entry name" value="LEUCINE ZIPPER PROTEIN 4"/>
    <property type="match status" value="1"/>
</dbReference>
<evidence type="ECO:0000256" key="5">
    <source>
        <dbReference type="SAM" id="Phobius"/>
    </source>
</evidence>
<dbReference type="Pfam" id="PF13519">
    <property type="entry name" value="VWA_2"/>
    <property type="match status" value="1"/>
</dbReference>
<accession>A0A1G5Z8M9</accession>
<protein>
    <submittedName>
        <fullName evidence="7">Ca-activated chloride channel family protein</fullName>
    </submittedName>
</protein>
<dbReference type="PANTHER" id="PTHR22550">
    <property type="entry name" value="SPORE GERMINATION PROTEIN"/>
    <property type="match status" value="1"/>
</dbReference>
<dbReference type="SMART" id="SM00327">
    <property type="entry name" value="VWA"/>
    <property type="match status" value="1"/>
</dbReference>
<proteinExistence type="predicted"/>
<feature type="domain" description="VWFA" evidence="6">
    <location>
        <begin position="79"/>
        <end position="277"/>
    </location>
</feature>
<keyword evidence="3 5" id="KW-1133">Transmembrane helix</keyword>
<dbReference type="RefSeq" id="WP_092732514.1">
    <property type="nucleotide sequence ID" value="NZ_FMXE01000029.1"/>
</dbReference>
<evidence type="ECO:0000313" key="7">
    <source>
        <dbReference type="EMBL" id="SDA91379.1"/>
    </source>
</evidence>
<dbReference type="OrthoDB" id="6206554at2"/>
<dbReference type="PROSITE" id="PS50234">
    <property type="entry name" value="VWFA"/>
    <property type="match status" value="1"/>
</dbReference>
<evidence type="ECO:0000256" key="2">
    <source>
        <dbReference type="ARBA" id="ARBA00022692"/>
    </source>
</evidence>
<evidence type="ECO:0000259" key="6">
    <source>
        <dbReference type="PROSITE" id="PS50234"/>
    </source>
</evidence>
<feature type="transmembrane region" description="Helical" evidence="5">
    <location>
        <begin position="297"/>
        <end position="316"/>
    </location>
</feature>
<feature type="transmembrane region" description="Helical" evidence="5">
    <location>
        <begin position="12"/>
        <end position="30"/>
    </location>
</feature>
<keyword evidence="4 5" id="KW-0472">Membrane</keyword>
<keyword evidence="2 5" id="KW-0812">Transmembrane</keyword>
<dbReference type="InterPro" id="IPR036465">
    <property type="entry name" value="vWFA_dom_sf"/>
</dbReference>
<sequence>MIWAYPDIRLTLVLAGVFVLLYFIYLSRFWSINRRLKVEKQRLFTKLTIRTAYFILFLIAFAGPSIGNSFKEVKEEGKDIFIAVDLSQSMNATDIGPSRLQRIKFELKNLINSFPSDRIGLIIFSSEAYMQCPLTFDQAVIQLYIDGLNTGLVPNAGTDLSAPLRMALDRFLKDESQEVKAKSIILISDGENFGDDLDGVISDLSDNNIKVFSLGIGTQKGSQIPRGNGFVIDPKTGTPAITKLESQSLRLAASETSGEYFEISDEYQQLGDLISTIDRLEGGVANTRMVEASSNKYFYFLLGALALALLDMILPIKTIKL</sequence>
<dbReference type="InterPro" id="IPR050768">
    <property type="entry name" value="UPF0353/GerABKA_families"/>
</dbReference>
<dbReference type="SUPFAM" id="SSF53300">
    <property type="entry name" value="vWA-like"/>
    <property type="match status" value="1"/>
</dbReference>
<evidence type="ECO:0000313" key="8">
    <source>
        <dbReference type="Proteomes" id="UP000198756"/>
    </source>
</evidence>
<reference evidence="8" key="1">
    <citation type="submission" date="2016-10" db="EMBL/GenBank/DDBJ databases">
        <authorList>
            <person name="Varghese N."/>
            <person name="Submissions S."/>
        </authorList>
    </citation>
    <scope>NUCLEOTIDE SEQUENCE [LARGE SCALE GENOMIC DNA]</scope>
    <source>
        <strain evidence="8">DSM 22703</strain>
    </source>
</reference>